<dbReference type="EMBL" id="JACSQV010000023">
    <property type="protein sequence ID" value="MBD7920223.1"/>
    <property type="molecule type" value="Genomic_DNA"/>
</dbReference>
<reference evidence="1 2" key="1">
    <citation type="submission" date="2020-08" db="EMBL/GenBank/DDBJ databases">
        <title>A Genomic Blueprint of the Chicken Gut Microbiome.</title>
        <authorList>
            <person name="Gilroy R."/>
            <person name="Ravi A."/>
            <person name="Getino M."/>
            <person name="Pursley I."/>
            <person name="Horton D.L."/>
            <person name="Alikhan N.-F."/>
            <person name="Baker D."/>
            <person name="Gharbi K."/>
            <person name="Hall N."/>
            <person name="Watson M."/>
            <person name="Adriaenssens E.M."/>
            <person name="Foster-Nyarko E."/>
            <person name="Jarju S."/>
            <person name="Secka A."/>
            <person name="Antonio M."/>
            <person name="Oren A."/>
            <person name="Chaudhuri R."/>
            <person name="La Ragione R.M."/>
            <person name="Hildebrand F."/>
            <person name="Pallen M.J."/>
        </authorList>
    </citation>
    <scope>NUCLEOTIDE SEQUENCE [LARGE SCALE GENOMIC DNA]</scope>
    <source>
        <strain evidence="1 2">Sa3CUA2</strain>
    </source>
</reference>
<sequence>MPAASPATPPTSLEDVLALVQREPGRPRVTWYAVDGERVELSGAVLANWVTKTTNLLVEEFDAAPGTRVLVDLPAHWRTVVWCFAVWRAGACVVLPGATGPVDLVVTSEPSRHPGARDLVAVALPALARRWPGDLPAGAVDAASATMTYGDVLGFVAPRDPRADALDDGNAVVAHDALVRAALPPSRAVVTGDARTVVLRTLELLAGDGSAVVLDADVAADEVRRARLLEQERAGTA</sequence>
<dbReference type="InterPro" id="IPR042099">
    <property type="entry name" value="ANL_N_sf"/>
</dbReference>
<evidence type="ECO:0000313" key="1">
    <source>
        <dbReference type="EMBL" id="MBD7920223.1"/>
    </source>
</evidence>
<name>A0ABR8QIH4_9CELL</name>
<evidence type="ECO:0000313" key="2">
    <source>
        <dbReference type="Proteomes" id="UP000604241"/>
    </source>
</evidence>
<keyword evidence="2" id="KW-1185">Reference proteome</keyword>
<protein>
    <submittedName>
        <fullName evidence="1">TIGR03089 family protein</fullName>
    </submittedName>
</protein>
<comment type="caution">
    <text evidence="1">The sequence shown here is derived from an EMBL/GenBank/DDBJ whole genome shotgun (WGS) entry which is preliminary data.</text>
</comment>
<dbReference type="InterPro" id="IPR017523">
    <property type="entry name" value="Rv3268"/>
</dbReference>
<dbReference type="RefSeq" id="WP_191784867.1">
    <property type="nucleotide sequence ID" value="NZ_JACSQV010000023.1"/>
</dbReference>
<accession>A0ABR8QIH4</accession>
<dbReference type="Proteomes" id="UP000604241">
    <property type="component" value="Unassembled WGS sequence"/>
</dbReference>
<gene>
    <name evidence="1" type="ORF">H9657_18275</name>
</gene>
<dbReference type="SUPFAM" id="SSF56801">
    <property type="entry name" value="Acetyl-CoA synthetase-like"/>
    <property type="match status" value="1"/>
</dbReference>
<proteinExistence type="predicted"/>
<organism evidence="1 2">
    <name type="scientific">Cellulomonas avistercoris</name>
    <dbReference type="NCBI Taxonomy" id="2762242"/>
    <lineage>
        <taxon>Bacteria</taxon>
        <taxon>Bacillati</taxon>
        <taxon>Actinomycetota</taxon>
        <taxon>Actinomycetes</taxon>
        <taxon>Micrococcales</taxon>
        <taxon>Cellulomonadaceae</taxon>
        <taxon>Cellulomonas</taxon>
    </lineage>
</organism>
<dbReference type="Gene3D" id="3.40.50.12780">
    <property type="entry name" value="N-terminal domain of ligase-like"/>
    <property type="match status" value="1"/>
</dbReference>
<dbReference type="NCBIfam" id="TIGR03089">
    <property type="entry name" value="TIGR03089 family protein"/>
    <property type="match status" value="1"/>
</dbReference>